<evidence type="ECO:0000313" key="1">
    <source>
        <dbReference type="EMBL" id="EEZ98141.1"/>
    </source>
</evidence>
<dbReference type="HOGENOM" id="CLU_1837675_0_0_1"/>
<dbReference type="Proteomes" id="UP000007266">
    <property type="component" value="Linkage group 2"/>
</dbReference>
<reference evidence="1 2" key="2">
    <citation type="journal article" date="2010" name="Nucleic Acids Res.">
        <title>BeetleBase in 2010: revisions to provide comprehensive genomic information for Tribolium castaneum.</title>
        <authorList>
            <person name="Kim H.S."/>
            <person name="Murphy T."/>
            <person name="Xia J."/>
            <person name="Caragea D."/>
            <person name="Park Y."/>
            <person name="Beeman R.W."/>
            <person name="Lorenzen M.D."/>
            <person name="Butcher S."/>
            <person name="Manak J.R."/>
            <person name="Brown S.J."/>
        </authorList>
    </citation>
    <scope>GENOME REANNOTATION</scope>
    <source>
        <strain evidence="1 2">Georgia GA2</strain>
    </source>
</reference>
<name>D6W9K1_TRICA</name>
<keyword evidence="2" id="KW-1185">Reference proteome</keyword>
<dbReference type="AlphaFoldDB" id="D6W9K1"/>
<accession>D6W9K1</accession>
<proteinExistence type="predicted"/>
<reference evidence="1 2" key="1">
    <citation type="journal article" date="2008" name="Nature">
        <title>The genome of the model beetle and pest Tribolium castaneum.</title>
        <authorList>
            <consortium name="Tribolium Genome Sequencing Consortium"/>
            <person name="Richards S."/>
            <person name="Gibbs R.A."/>
            <person name="Weinstock G.M."/>
            <person name="Brown S.J."/>
            <person name="Denell R."/>
            <person name="Beeman R.W."/>
            <person name="Gibbs R."/>
            <person name="Beeman R.W."/>
            <person name="Brown S.J."/>
            <person name="Bucher G."/>
            <person name="Friedrich M."/>
            <person name="Grimmelikhuijzen C.J."/>
            <person name="Klingler M."/>
            <person name="Lorenzen M."/>
            <person name="Richards S."/>
            <person name="Roth S."/>
            <person name="Schroder R."/>
            <person name="Tautz D."/>
            <person name="Zdobnov E.M."/>
            <person name="Muzny D."/>
            <person name="Gibbs R.A."/>
            <person name="Weinstock G.M."/>
            <person name="Attaway T."/>
            <person name="Bell S."/>
            <person name="Buhay C.J."/>
            <person name="Chandrabose M.N."/>
            <person name="Chavez D."/>
            <person name="Clerk-Blankenburg K.P."/>
            <person name="Cree A."/>
            <person name="Dao M."/>
            <person name="Davis C."/>
            <person name="Chacko J."/>
            <person name="Dinh H."/>
            <person name="Dugan-Rocha S."/>
            <person name="Fowler G."/>
            <person name="Garner T.T."/>
            <person name="Garnes J."/>
            <person name="Gnirke A."/>
            <person name="Hawes A."/>
            <person name="Hernandez J."/>
            <person name="Hines S."/>
            <person name="Holder M."/>
            <person name="Hume J."/>
            <person name="Jhangiani S.N."/>
            <person name="Joshi V."/>
            <person name="Khan Z.M."/>
            <person name="Jackson L."/>
            <person name="Kovar C."/>
            <person name="Kowis A."/>
            <person name="Lee S."/>
            <person name="Lewis L.R."/>
            <person name="Margolis J."/>
            <person name="Morgan M."/>
            <person name="Nazareth L.V."/>
            <person name="Nguyen N."/>
            <person name="Okwuonu G."/>
            <person name="Parker D."/>
            <person name="Richards S."/>
            <person name="Ruiz S.J."/>
            <person name="Santibanez J."/>
            <person name="Savard J."/>
            <person name="Scherer S.E."/>
            <person name="Schneider B."/>
            <person name="Sodergren E."/>
            <person name="Tautz D."/>
            <person name="Vattahil S."/>
            <person name="Villasana D."/>
            <person name="White C.S."/>
            <person name="Wright R."/>
            <person name="Park Y."/>
            <person name="Beeman R.W."/>
            <person name="Lord J."/>
            <person name="Oppert B."/>
            <person name="Lorenzen M."/>
            <person name="Brown S."/>
            <person name="Wang L."/>
            <person name="Savard J."/>
            <person name="Tautz D."/>
            <person name="Richards S."/>
            <person name="Weinstock G."/>
            <person name="Gibbs R.A."/>
            <person name="Liu Y."/>
            <person name="Worley K."/>
            <person name="Weinstock G."/>
            <person name="Elsik C.G."/>
            <person name="Reese J.T."/>
            <person name="Elhaik E."/>
            <person name="Landan G."/>
            <person name="Graur D."/>
            <person name="Arensburger P."/>
            <person name="Atkinson P."/>
            <person name="Beeman R.W."/>
            <person name="Beidler J."/>
            <person name="Brown S.J."/>
            <person name="Demuth J.P."/>
            <person name="Drury D.W."/>
            <person name="Du Y.Z."/>
            <person name="Fujiwara H."/>
            <person name="Lorenzen M."/>
            <person name="Maselli V."/>
            <person name="Osanai M."/>
            <person name="Park Y."/>
            <person name="Robertson H.M."/>
            <person name="Tu Z."/>
            <person name="Wang J.J."/>
            <person name="Wang S."/>
            <person name="Richards S."/>
            <person name="Song H."/>
            <person name="Zhang L."/>
            <person name="Sodergren E."/>
            <person name="Werner D."/>
            <person name="Stanke M."/>
            <person name="Morgenstern B."/>
            <person name="Solovyev V."/>
            <person name="Kosarev P."/>
            <person name="Brown G."/>
            <person name="Chen H.C."/>
            <person name="Ermolaeva O."/>
            <person name="Hlavina W."/>
            <person name="Kapustin Y."/>
            <person name="Kiryutin B."/>
            <person name="Kitts P."/>
            <person name="Maglott D."/>
            <person name="Pruitt K."/>
            <person name="Sapojnikov V."/>
            <person name="Souvorov A."/>
            <person name="Mackey A.J."/>
            <person name="Waterhouse R.M."/>
            <person name="Wyder S."/>
            <person name="Zdobnov E.M."/>
            <person name="Zdobnov E.M."/>
            <person name="Wyder S."/>
            <person name="Kriventseva E.V."/>
            <person name="Kadowaki T."/>
            <person name="Bork P."/>
            <person name="Aranda M."/>
            <person name="Bao R."/>
            <person name="Beermann A."/>
            <person name="Berns N."/>
            <person name="Bolognesi R."/>
            <person name="Bonneton F."/>
            <person name="Bopp D."/>
            <person name="Brown S.J."/>
            <person name="Bucher G."/>
            <person name="Butts T."/>
            <person name="Chaumot A."/>
            <person name="Denell R.E."/>
            <person name="Ferrier D.E."/>
            <person name="Friedrich M."/>
            <person name="Gordon C.M."/>
            <person name="Jindra M."/>
            <person name="Klingler M."/>
            <person name="Lan Q."/>
            <person name="Lattorff H.M."/>
            <person name="Laudet V."/>
            <person name="von Levetsow C."/>
            <person name="Liu Z."/>
            <person name="Lutz R."/>
            <person name="Lynch J.A."/>
            <person name="da Fonseca R.N."/>
            <person name="Posnien N."/>
            <person name="Reuter R."/>
            <person name="Roth S."/>
            <person name="Savard J."/>
            <person name="Schinko J.B."/>
            <person name="Schmitt C."/>
            <person name="Schoppmeier M."/>
            <person name="Schroder R."/>
            <person name="Shippy T.D."/>
            <person name="Simonnet F."/>
            <person name="Marques-Souza H."/>
            <person name="Tautz D."/>
            <person name="Tomoyasu Y."/>
            <person name="Trauner J."/>
            <person name="Van der Zee M."/>
            <person name="Vervoort M."/>
            <person name="Wittkopp N."/>
            <person name="Wimmer E.A."/>
            <person name="Yang X."/>
            <person name="Jones A.K."/>
            <person name="Sattelle D.B."/>
            <person name="Ebert P.R."/>
            <person name="Nelson D."/>
            <person name="Scott J.G."/>
            <person name="Beeman R.W."/>
            <person name="Muthukrishnan S."/>
            <person name="Kramer K.J."/>
            <person name="Arakane Y."/>
            <person name="Beeman R.W."/>
            <person name="Zhu Q."/>
            <person name="Hogenkamp D."/>
            <person name="Dixit R."/>
            <person name="Oppert B."/>
            <person name="Jiang H."/>
            <person name="Zou Z."/>
            <person name="Marshall J."/>
            <person name="Elpidina E."/>
            <person name="Vinokurov K."/>
            <person name="Oppert C."/>
            <person name="Zou Z."/>
            <person name="Evans J."/>
            <person name="Lu Z."/>
            <person name="Zhao P."/>
            <person name="Sumathipala N."/>
            <person name="Altincicek B."/>
            <person name="Vilcinskas A."/>
            <person name="Williams M."/>
            <person name="Hultmark D."/>
            <person name="Hetru C."/>
            <person name="Jiang H."/>
            <person name="Grimmelikhuijzen C.J."/>
            <person name="Hauser F."/>
            <person name="Cazzamali G."/>
            <person name="Williamson M."/>
            <person name="Park Y."/>
            <person name="Li B."/>
            <person name="Tanaka Y."/>
            <person name="Predel R."/>
            <person name="Neupert S."/>
            <person name="Schachtner J."/>
            <person name="Verleyen P."/>
            <person name="Raible F."/>
            <person name="Bork P."/>
            <person name="Friedrich M."/>
            <person name="Walden K.K."/>
            <person name="Robertson H.M."/>
            <person name="Angeli S."/>
            <person name="Foret S."/>
            <person name="Bucher G."/>
            <person name="Schuetz S."/>
            <person name="Maleszka R."/>
            <person name="Wimmer E.A."/>
            <person name="Beeman R.W."/>
            <person name="Lorenzen M."/>
            <person name="Tomoyasu Y."/>
            <person name="Miller S.C."/>
            <person name="Grossmann D."/>
            <person name="Bucher G."/>
        </authorList>
    </citation>
    <scope>NUCLEOTIDE SEQUENCE [LARGE SCALE GENOMIC DNA]</scope>
    <source>
        <strain evidence="1 2">Georgia GA2</strain>
    </source>
</reference>
<protein>
    <submittedName>
        <fullName evidence="1">Uncharacterized protein</fullName>
    </submittedName>
</protein>
<organism evidence="1 2">
    <name type="scientific">Tribolium castaneum</name>
    <name type="common">Red flour beetle</name>
    <dbReference type="NCBI Taxonomy" id="7070"/>
    <lineage>
        <taxon>Eukaryota</taxon>
        <taxon>Metazoa</taxon>
        <taxon>Ecdysozoa</taxon>
        <taxon>Arthropoda</taxon>
        <taxon>Hexapoda</taxon>
        <taxon>Insecta</taxon>
        <taxon>Pterygota</taxon>
        <taxon>Neoptera</taxon>
        <taxon>Endopterygota</taxon>
        <taxon>Coleoptera</taxon>
        <taxon>Polyphaga</taxon>
        <taxon>Cucujiformia</taxon>
        <taxon>Tenebrionidae</taxon>
        <taxon>Tenebrionidae incertae sedis</taxon>
        <taxon>Tribolium</taxon>
    </lineage>
</organism>
<evidence type="ECO:0000313" key="2">
    <source>
        <dbReference type="Proteomes" id="UP000007266"/>
    </source>
</evidence>
<dbReference type="EMBL" id="KQ971312">
    <property type="protein sequence ID" value="EEZ98141.1"/>
    <property type="molecule type" value="Genomic_DNA"/>
</dbReference>
<gene>
    <name evidence="1" type="primary">GLEAN_00566</name>
    <name evidence="1" type="ORF">TcasGA2_TC000566</name>
</gene>
<sequence length="140" mass="16575">MAACFVMAQKPTALEHCVYRVPEVRGCRHIMFLNILLTWLRKSIVANVFQSHEGFLPRIEVPRESPILRSETEEKRTKARLTPASNSLNELQPVNEKTIRRLPRSCNCLRHYPENRSEMRISFYLPDMHKMYSNSRLYHF</sequence>